<dbReference type="SUPFAM" id="SSF57850">
    <property type="entry name" value="RING/U-box"/>
    <property type="match status" value="1"/>
</dbReference>
<evidence type="ECO:0000259" key="2">
    <source>
        <dbReference type="PROSITE" id="PS50089"/>
    </source>
</evidence>
<dbReference type="GO" id="GO:0008270">
    <property type="term" value="F:zinc ion binding"/>
    <property type="evidence" value="ECO:0007669"/>
    <property type="project" value="UniProtKB-KW"/>
</dbReference>
<sequence>MDLQQLAQLLNTTAPTLEQQKKLEIISNHQDRIFCVPQQNTPVCVICSEFSLQLERAACGCIICRRCLYQELPAIPVTLCPFCRKDVYPSSREDEIQSLIAQQILLCRFHESISPYKSTCQFVTSDPVKLFEHMAVCDYRLKTNEDASLPLQIPKSQIFSNECTLHYQPHFVSQSCQNIFLNLLQDAQEVAPSKNQIVPHLLVKQFYLQQQPVEISNFQLILFKNPADSKDLRQFSEISAGLQVSMPDGTQKNFEFWVEAAQILNGPLRFSGCIQTTQPGRYVFDARVCLSFKSGGSVTSKKIIQRCVGPCVLNVNIEDLCKFEHDAASLFQAGMQMGCDIVNRGLELFRKQEDSEHSDLVSNSSQDELNVIDLNALLTFGGISTTIRDSVLFFIVLTQFCKIQQNNKLFSSPSCLEVVCQVMDKFQIYVVQKAAIEFLLQLVKSGADMNAVSTKSSGIFGRIRRIKVEFAEEKDVDELMEALMAK</sequence>
<evidence type="ECO:0000313" key="4">
    <source>
        <dbReference type="EMBL" id="CAL6001086.1"/>
    </source>
</evidence>
<name>A0AA86V0X6_9EUKA</name>
<dbReference type="AlphaFoldDB" id="A0AA86V0X6"/>
<keyword evidence="1" id="KW-0479">Metal-binding</keyword>
<organism evidence="3">
    <name type="scientific">Hexamita inflata</name>
    <dbReference type="NCBI Taxonomy" id="28002"/>
    <lineage>
        <taxon>Eukaryota</taxon>
        <taxon>Metamonada</taxon>
        <taxon>Diplomonadida</taxon>
        <taxon>Hexamitidae</taxon>
        <taxon>Hexamitinae</taxon>
        <taxon>Hexamita</taxon>
    </lineage>
</organism>
<evidence type="ECO:0000313" key="3">
    <source>
        <dbReference type="EMBL" id="CAI9976224.1"/>
    </source>
</evidence>
<accession>A0AA86V0X6</accession>
<dbReference type="InterPro" id="IPR001841">
    <property type="entry name" value="Znf_RING"/>
</dbReference>
<dbReference type="EMBL" id="CAXDID020000043">
    <property type="protein sequence ID" value="CAL6001086.1"/>
    <property type="molecule type" value="Genomic_DNA"/>
</dbReference>
<dbReference type="EMBL" id="CATOUU010001173">
    <property type="protein sequence ID" value="CAI9976224.1"/>
    <property type="molecule type" value="Genomic_DNA"/>
</dbReference>
<keyword evidence="5" id="KW-1185">Reference proteome</keyword>
<evidence type="ECO:0000313" key="5">
    <source>
        <dbReference type="Proteomes" id="UP001642409"/>
    </source>
</evidence>
<feature type="domain" description="RING-type" evidence="2">
    <location>
        <begin position="44"/>
        <end position="84"/>
    </location>
</feature>
<gene>
    <name evidence="4" type="ORF">HINF_LOCUS17204</name>
    <name evidence="3" type="ORF">HINF_LOCUS63869</name>
</gene>
<comment type="caution">
    <text evidence="3">The sequence shown here is derived from an EMBL/GenBank/DDBJ whole genome shotgun (WGS) entry which is preliminary data.</text>
</comment>
<reference evidence="3" key="1">
    <citation type="submission" date="2023-06" db="EMBL/GenBank/DDBJ databases">
        <authorList>
            <person name="Kurt Z."/>
        </authorList>
    </citation>
    <scope>NUCLEOTIDE SEQUENCE</scope>
</reference>
<evidence type="ECO:0000256" key="1">
    <source>
        <dbReference type="PROSITE-ProRule" id="PRU00175"/>
    </source>
</evidence>
<dbReference type="PROSITE" id="PS50089">
    <property type="entry name" value="ZF_RING_2"/>
    <property type="match status" value="1"/>
</dbReference>
<reference evidence="4 5" key="2">
    <citation type="submission" date="2024-07" db="EMBL/GenBank/DDBJ databases">
        <authorList>
            <person name="Akdeniz Z."/>
        </authorList>
    </citation>
    <scope>NUCLEOTIDE SEQUENCE [LARGE SCALE GENOMIC DNA]</scope>
</reference>
<protein>
    <recommendedName>
        <fullName evidence="2">RING-type domain-containing protein</fullName>
    </recommendedName>
</protein>
<keyword evidence="1" id="KW-0862">Zinc</keyword>
<dbReference type="Proteomes" id="UP001642409">
    <property type="component" value="Unassembled WGS sequence"/>
</dbReference>
<keyword evidence="1" id="KW-0863">Zinc-finger</keyword>
<proteinExistence type="predicted"/>